<feature type="coiled-coil region" evidence="1">
    <location>
        <begin position="142"/>
        <end position="176"/>
    </location>
</feature>
<gene>
    <name evidence="3" type="ORF">BJ508DRAFT_378268</name>
</gene>
<evidence type="ECO:0000313" key="4">
    <source>
        <dbReference type="Proteomes" id="UP000275078"/>
    </source>
</evidence>
<feature type="region of interest" description="Disordered" evidence="2">
    <location>
        <begin position="24"/>
        <end position="62"/>
    </location>
</feature>
<dbReference type="AlphaFoldDB" id="A0A3N4I9W0"/>
<evidence type="ECO:0000256" key="2">
    <source>
        <dbReference type="SAM" id="MobiDB-lite"/>
    </source>
</evidence>
<organism evidence="3 4">
    <name type="scientific">Ascobolus immersus RN42</name>
    <dbReference type="NCBI Taxonomy" id="1160509"/>
    <lineage>
        <taxon>Eukaryota</taxon>
        <taxon>Fungi</taxon>
        <taxon>Dikarya</taxon>
        <taxon>Ascomycota</taxon>
        <taxon>Pezizomycotina</taxon>
        <taxon>Pezizomycetes</taxon>
        <taxon>Pezizales</taxon>
        <taxon>Ascobolaceae</taxon>
        <taxon>Ascobolus</taxon>
    </lineage>
</organism>
<sequence>MSFFSSRKRFTDVVVASAAPQQLPATSSNIPSRHVPSVSEEAKERAQKERKDLNEKHKLMKKENGKKLMELEKEMLATKEEATVAAANVLVLTTTIASLKITLGNSKTLLDGIMDTDSVPGSVFEGLKKEEGGIYQTSFELVKRVEQNIIDNEAELEEATANLEKKEAVVKLKQEKVARIVKIREREEQSFQSQIDSVYARDLDFTRTCGCCKETHVDVNKTSKQRESSDQERHPEDGFHCSIHDPSGIPKPIFLCRGWICGKCIHHCDVELEPKENAHGKMLLNQVRFFDSATKSENRICLHAFYRPGTKHPVQPCRYKRPPPTPEDLQPTLTRTCVCCRSTTDSASIETFSEPPETSEVVLGNGLHCLNHVSKALPGDKSDDESRVRHLCQDWECGICVKFCGTLLVKGREFARSGGSILQFGLGGGKDLQCHKDHAFQAELPDLYDLKSPSGSALPSKGSFEIEENLIFFVDVPGDMIMWTSQKFSAAGVSVAYTTNHKYLKGKGTESIYFDVGEHDVDTAFYIVQERLAATFLISRQDTKLLVNGGLLISFSSARYYRETRNLSAIG</sequence>
<protein>
    <submittedName>
        <fullName evidence="3">Uncharacterized protein</fullName>
    </submittedName>
</protein>
<proteinExistence type="predicted"/>
<keyword evidence="1" id="KW-0175">Coiled coil</keyword>
<reference evidence="3 4" key="1">
    <citation type="journal article" date="2018" name="Nat. Ecol. Evol.">
        <title>Pezizomycetes genomes reveal the molecular basis of ectomycorrhizal truffle lifestyle.</title>
        <authorList>
            <person name="Murat C."/>
            <person name="Payen T."/>
            <person name="Noel B."/>
            <person name="Kuo A."/>
            <person name="Morin E."/>
            <person name="Chen J."/>
            <person name="Kohler A."/>
            <person name="Krizsan K."/>
            <person name="Balestrini R."/>
            <person name="Da Silva C."/>
            <person name="Montanini B."/>
            <person name="Hainaut M."/>
            <person name="Levati E."/>
            <person name="Barry K.W."/>
            <person name="Belfiori B."/>
            <person name="Cichocki N."/>
            <person name="Clum A."/>
            <person name="Dockter R.B."/>
            <person name="Fauchery L."/>
            <person name="Guy J."/>
            <person name="Iotti M."/>
            <person name="Le Tacon F."/>
            <person name="Lindquist E.A."/>
            <person name="Lipzen A."/>
            <person name="Malagnac F."/>
            <person name="Mello A."/>
            <person name="Molinier V."/>
            <person name="Miyauchi S."/>
            <person name="Poulain J."/>
            <person name="Riccioni C."/>
            <person name="Rubini A."/>
            <person name="Sitrit Y."/>
            <person name="Splivallo R."/>
            <person name="Traeger S."/>
            <person name="Wang M."/>
            <person name="Zifcakova L."/>
            <person name="Wipf D."/>
            <person name="Zambonelli A."/>
            <person name="Paolocci F."/>
            <person name="Nowrousian M."/>
            <person name="Ottonello S."/>
            <person name="Baldrian P."/>
            <person name="Spatafora J.W."/>
            <person name="Henrissat B."/>
            <person name="Nagy L.G."/>
            <person name="Aury J.M."/>
            <person name="Wincker P."/>
            <person name="Grigoriev I.V."/>
            <person name="Bonfante P."/>
            <person name="Martin F.M."/>
        </authorList>
    </citation>
    <scope>NUCLEOTIDE SEQUENCE [LARGE SCALE GENOMIC DNA]</scope>
    <source>
        <strain evidence="3 4">RN42</strain>
    </source>
</reference>
<keyword evidence="4" id="KW-1185">Reference proteome</keyword>
<name>A0A3N4I9W0_ASCIM</name>
<dbReference type="EMBL" id="ML119710">
    <property type="protein sequence ID" value="RPA78544.1"/>
    <property type="molecule type" value="Genomic_DNA"/>
</dbReference>
<evidence type="ECO:0000313" key="3">
    <source>
        <dbReference type="EMBL" id="RPA78544.1"/>
    </source>
</evidence>
<feature type="compositionally biased region" description="Basic and acidic residues" evidence="2">
    <location>
        <begin position="40"/>
        <end position="62"/>
    </location>
</feature>
<accession>A0A3N4I9W0</accession>
<dbReference type="Proteomes" id="UP000275078">
    <property type="component" value="Unassembled WGS sequence"/>
</dbReference>
<evidence type="ECO:0000256" key="1">
    <source>
        <dbReference type="SAM" id="Coils"/>
    </source>
</evidence>